<protein>
    <submittedName>
        <fullName evidence="1">Uncharacterized protein</fullName>
    </submittedName>
</protein>
<evidence type="ECO:0000313" key="2">
    <source>
        <dbReference type="Proteomes" id="UP000622547"/>
    </source>
</evidence>
<comment type="caution">
    <text evidence="1">The sequence shown here is derived from an EMBL/GenBank/DDBJ whole genome shotgun (WGS) entry which is preliminary data.</text>
</comment>
<dbReference type="RefSeq" id="WP_204078293.1">
    <property type="nucleotide sequence ID" value="NZ_BOOP01000048.1"/>
</dbReference>
<proteinExistence type="predicted"/>
<reference evidence="1 2" key="1">
    <citation type="submission" date="2021-01" db="EMBL/GenBank/DDBJ databases">
        <title>Whole genome shotgun sequence of Planotetraspora phitsanulokensis NBRC 104273.</title>
        <authorList>
            <person name="Komaki H."/>
            <person name="Tamura T."/>
        </authorList>
    </citation>
    <scope>NUCLEOTIDE SEQUENCE [LARGE SCALE GENOMIC DNA]</scope>
    <source>
        <strain evidence="1 2">NBRC 104273</strain>
    </source>
</reference>
<evidence type="ECO:0000313" key="1">
    <source>
        <dbReference type="EMBL" id="GII42880.1"/>
    </source>
</evidence>
<sequence>MSTELPAPSSSAELAPTVLEGVVLGANPRALVRDGVLVCPYPDCGVADDIVELDIATRQNELDIVGPGEIAASMGDGNFEGDGFECNTCNQPVELPDGFEIVSYD</sequence>
<gene>
    <name evidence="1" type="ORF">Pph01_78830</name>
</gene>
<organism evidence="1 2">
    <name type="scientific">Planotetraspora phitsanulokensis</name>
    <dbReference type="NCBI Taxonomy" id="575192"/>
    <lineage>
        <taxon>Bacteria</taxon>
        <taxon>Bacillati</taxon>
        <taxon>Actinomycetota</taxon>
        <taxon>Actinomycetes</taxon>
        <taxon>Streptosporangiales</taxon>
        <taxon>Streptosporangiaceae</taxon>
        <taxon>Planotetraspora</taxon>
    </lineage>
</organism>
<keyword evidence="2" id="KW-1185">Reference proteome</keyword>
<dbReference type="EMBL" id="BOOP01000048">
    <property type="protein sequence ID" value="GII42880.1"/>
    <property type="molecule type" value="Genomic_DNA"/>
</dbReference>
<accession>A0A8J3UDP5</accession>
<dbReference type="Proteomes" id="UP000622547">
    <property type="component" value="Unassembled WGS sequence"/>
</dbReference>
<dbReference type="AlphaFoldDB" id="A0A8J3UDP5"/>
<name>A0A8J3UDP5_9ACTN</name>